<evidence type="ECO:0000256" key="3">
    <source>
        <dbReference type="ARBA" id="ARBA00022723"/>
    </source>
</evidence>
<evidence type="ECO:0000256" key="6">
    <source>
        <dbReference type="ARBA" id="ARBA00023049"/>
    </source>
</evidence>
<keyword evidence="3" id="KW-0479">Metal-binding</keyword>
<accession>A0A6J6R470</accession>
<evidence type="ECO:0000256" key="2">
    <source>
        <dbReference type="ARBA" id="ARBA00022670"/>
    </source>
</evidence>
<dbReference type="GO" id="GO:0006508">
    <property type="term" value="P:proteolysis"/>
    <property type="evidence" value="ECO:0007669"/>
    <property type="project" value="UniProtKB-KW"/>
</dbReference>
<keyword evidence="6" id="KW-0482">Metalloprotease</keyword>
<evidence type="ECO:0000256" key="4">
    <source>
        <dbReference type="ARBA" id="ARBA00022801"/>
    </source>
</evidence>
<dbReference type="EMBL" id="CAEZXS010000249">
    <property type="protein sequence ID" value="CAB4714144.1"/>
    <property type="molecule type" value="Genomic_DNA"/>
</dbReference>
<dbReference type="Pfam" id="PF01457">
    <property type="entry name" value="Peptidase_M8"/>
    <property type="match status" value="1"/>
</dbReference>
<dbReference type="PANTHER" id="PTHR10942:SF0">
    <property type="entry name" value="LEISHMANOLYSIN-LIKE PEPTIDASE"/>
    <property type="match status" value="1"/>
</dbReference>
<keyword evidence="4" id="KW-0378">Hydrolase</keyword>
<dbReference type="Gene3D" id="3.90.132.10">
    <property type="entry name" value="Leishmanolysin , domain 2"/>
    <property type="match status" value="1"/>
</dbReference>
<dbReference type="GO" id="GO:0046872">
    <property type="term" value="F:metal ion binding"/>
    <property type="evidence" value="ECO:0007669"/>
    <property type="project" value="UniProtKB-KW"/>
</dbReference>
<dbReference type="GO" id="GO:0004222">
    <property type="term" value="F:metalloendopeptidase activity"/>
    <property type="evidence" value="ECO:0007669"/>
    <property type="project" value="InterPro"/>
</dbReference>
<dbReference type="InterPro" id="IPR001577">
    <property type="entry name" value="Peptidase_M8"/>
</dbReference>
<keyword evidence="5" id="KW-0862">Zinc</keyword>
<protein>
    <submittedName>
        <fullName evidence="7">Unannotated protein</fullName>
    </submittedName>
</protein>
<evidence type="ECO:0000256" key="5">
    <source>
        <dbReference type="ARBA" id="ARBA00022833"/>
    </source>
</evidence>
<dbReference type="SUPFAM" id="SSF55486">
    <property type="entry name" value="Metalloproteases ('zincins'), catalytic domain"/>
    <property type="match status" value="1"/>
</dbReference>
<organism evidence="7">
    <name type="scientific">freshwater metagenome</name>
    <dbReference type="NCBI Taxonomy" id="449393"/>
    <lineage>
        <taxon>unclassified sequences</taxon>
        <taxon>metagenomes</taxon>
        <taxon>ecological metagenomes</taxon>
    </lineage>
</organism>
<gene>
    <name evidence="7" type="ORF">UFOPK2582_01583</name>
</gene>
<comment type="cofactor">
    <cofactor evidence="1">
        <name>Zn(2+)</name>
        <dbReference type="ChEBI" id="CHEBI:29105"/>
    </cofactor>
</comment>
<dbReference type="GO" id="GO:0016020">
    <property type="term" value="C:membrane"/>
    <property type="evidence" value="ECO:0007669"/>
    <property type="project" value="InterPro"/>
</dbReference>
<evidence type="ECO:0000313" key="7">
    <source>
        <dbReference type="EMBL" id="CAB4714144.1"/>
    </source>
</evidence>
<dbReference type="GO" id="GO:0007155">
    <property type="term" value="P:cell adhesion"/>
    <property type="evidence" value="ECO:0007669"/>
    <property type="project" value="InterPro"/>
</dbReference>
<dbReference type="PANTHER" id="PTHR10942">
    <property type="entry name" value="LEISHMANOLYSIN-LIKE PEPTIDASE"/>
    <property type="match status" value="1"/>
</dbReference>
<dbReference type="GO" id="GO:0005737">
    <property type="term" value="C:cytoplasm"/>
    <property type="evidence" value="ECO:0007669"/>
    <property type="project" value="TreeGrafter"/>
</dbReference>
<dbReference type="AlphaFoldDB" id="A0A6J6R470"/>
<proteinExistence type="predicted"/>
<evidence type="ECO:0000256" key="1">
    <source>
        <dbReference type="ARBA" id="ARBA00001947"/>
    </source>
</evidence>
<reference evidence="7" key="1">
    <citation type="submission" date="2020-05" db="EMBL/GenBank/DDBJ databases">
        <authorList>
            <person name="Chiriac C."/>
            <person name="Salcher M."/>
            <person name="Ghai R."/>
            <person name="Kavagutti S V."/>
        </authorList>
    </citation>
    <scope>NUCLEOTIDE SEQUENCE</scope>
</reference>
<keyword evidence="2" id="KW-0645">Protease</keyword>
<name>A0A6J6R470_9ZZZZ</name>
<sequence length="425" mass="44316">MYFSNKQVQEFKQASPLREKTRYWRNRLPLLGILLAVGGISAACTPMVGPVTTTSTTIPSTTPEQPNILTFATSGNIGSSPALVTFSWTASDANGDPLTCKIDGNGDGTDDVTIRNCEFGGSRNVSVVLDDPAVAQTFTARLIVEDANTPAVVRTTDFDLQPGPTEPFNITLRGASSLPLAAQPAFNGAAARWEQILTAGVEDFGEVPTSCIPAGTEPIASVDDIVIDVSVVPIDGVNGILGQAGPTCVSLSTELGLHGTIQFDSADVTALLANGSFSAVVLHEMAHVLGFGTLWNTTTFGGTRNVTQGQGTGNPRFTGARAVAEWSRLGGLSGVPLENTGGAGTVGSHWKESTFGIELMTGYISPSTNPLSRLSIAQFADLGYNVDISKADSYTVPGFGLLRSALQQDAPIEGIMLAPPINTTP</sequence>